<reference evidence="3 4" key="1">
    <citation type="journal article" date="2012" name="Stand. Genomic Sci.">
        <title>Genome sequence of the soil bacterium Saccharomonospora azurea type strain (NA-128(T)).</title>
        <authorList>
            <person name="Klenk H.P."/>
            <person name="Held B."/>
            <person name="Lucas S."/>
            <person name="Lapidus A."/>
            <person name="Copeland A."/>
            <person name="Hammon N."/>
            <person name="Pitluck S."/>
            <person name="Goodwin L.A."/>
            <person name="Han C."/>
            <person name="Tapia R."/>
            <person name="Brambilla E.M."/>
            <person name="Potter G."/>
            <person name="Land M."/>
            <person name="Ivanova N."/>
            <person name="Rohde M."/>
            <person name="Goker M."/>
            <person name="Detter J.C."/>
            <person name="Kyrpides N.C."/>
            <person name="Woyke T."/>
        </authorList>
    </citation>
    <scope>NUCLEOTIDE SEQUENCE [LARGE SCALE GENOMIC DNA]</scope>
    <source>
        <strain evidence="3 4">NA-128</strain>
    </source>
</reference>
<gene>
    <name evidence="3" type="ORF">SacazDRAFT_02603</name>
</gene>
<keyword evidence="2" id="KW-0472">Membrane</keyword>
<dbReference type="AlphaFoldDB" id="H8G8Y1"/>
<evidence type="ECO:0000256" key="2">
    <source>
        <dbReference type="SAM" id="Phobius"/>
    </source>
</evidence>
<name>H8G8Y1_9PSEU</name>
<keyword evidence="2" id="KW-1133">Transmembrane helix</keyword>
<feature type="compositionally biased region" description="Basic and acidic residues" evidence="1">
    <location>
        <begin position="119"/>
        <end position="128"/>
    </location>
</feature>
<evidence type="ECO:0000256" key="1">
    <source>
        <dbReference type="SAM" id="MobiDB-lite"/>
    </source>
</evidence>
<proteinExistence type="predicted"/>
<feature type="transmembrane region" description="Helical" evidence="2">
    <location>
        <begin position="44"/>
        <end position="65"/>
    </location>
</feature>
<organism evidence="3 4">
    <name type="scientific">Saccharomonospora azurea NA-128</name>
    <dbReference type="NCBI Taxonomy" id="882081"/>
    <lineage>
        <taxon>Bacteria</taxon>
        <taxon>Bacillati</taxon>
        <taxon>Actinomycetota</taxon>
        <taxon>Actinomycetes</taxon>
        <taxon>Pseudonocardiales</taxon>
        <taxon>Pseudonocardiaceae</taxon>
        <taxon>Saccharomonospora</taxon>
    </lineage>
</organism>
<dbReference type="RefSeq" id="WP_005442179.1">
    <property type="nucleotide sequence ID" value="NZ_CM001466.1"/>
</dbReference>
<dbReference type="Proteomes" id="UP000004705">
    <property type="component" value="Chromosome"/>
</dbReference>
<dbReference type="OrthoDB" id="3698019at2"/>
<keyword evidence="4" id="KW-1185">Reference proteome</keyword>
<accession>H8G8Y1</accession>
<evidence type="ECO:0000313" key="3">
    <source>
        <dbReference type="EMBL" id="EHY89497.1"/>
    </source>
</evidence>
<sequence length="246" mass="24846">MGELDERRLERLLHDAAGEVPAPSFTVDDVRSASRRITARRRSLATVAAAVVVGAGAVTGVVLGGPEQGGDHTTALAPAESTASDGAVKKSSEGGQPTGDGPRGQGVENFPDGPPKQGGESHGEDGPRAEGTPGCQAVDRELATALAGELPVDPIGEATRYGPCSEVVSRSAAFRVPGGVVAVVLHPDRESVVPAPPDVASHVVDTVVGEGRLTVLGIAENSADETDVPLRDELPGIADRVAAALG</sequence>
<dbReference type="EMBL" id="CM001466">
    <property type="protein sequence ID" value="EHY89497.1"/>
    <property type="molecule type" value="Genomic_DNA"/>
</dbReference>
<dbReference type="HOGENOM" id="CLU_1183035_0_0_11"/>
<evidence type="ECO:0000313" key="4">
    <source>
        <dbReference type="Proteomes" id="UP000004705"/>
    </source>
</evidence>
<feature type="region of interest" description="Disordered" evidence="1">
    <location>
        <begin position="64"/>
        <end position="134"/>
    </location>
</feature>
<protein>
    <submittedName>
        <fullName evidence="3">Uncharacterized protein</fullName>
    </submittedName>
</protein>
<keyword evidence="2" id="KW-0812">Transmembrane</keyword>